<dbReference type="EMBL" id="DF973382">
    <property type="protein sequence ID" value="GAU28875.1"/>
    <property type="molecule type" value="Genomic_DNA"/>
</dbReference>
<protein>
    <recommendedName>
        <fullName evidence="3">Alpha/beta hydrolase fold-3 domain-containing protein</fullName>
    </recommendedName>
</protein>
<sequence length="418" mass="46742">MSKLESKEALPLDSNPTVDPKESQPIIINHDGSVTRLVKIPNTEPSQDPNHIVLTKDVPLNPINKTFIRLFLPRIALHNSKKLPLIVYYHGGGFIFFSASSTINHDFCVKLAEKIGVVVASVDYRLAPEYRLPVAYDDAVEALHWLRTTSEKWVHQFCDVSNCYLMGSSAGGNIAYQASLRVVKTVDEVDFDQFKIRGLILHHPFFGGFKRTNTELRFENDRALPLKASDLMWEFALPEGVGRDHKFCNPMVVDKEEDKCFDRIKRLGLKILLTGCDGDPLIDRQVEFVKMLRSKGIEVVSYFGEGTCPNADVLPDVGTSLEPSSVQDDIVVPHTPEGEKTLEKVNPEIESLSDHTVPITHSNDSMRTVSLHNDDVETVDKGLNVNYGANIVDVDQLVFQETSVDKISDQGMARRTGK</sequence>
<name>A0A2Z6MYU2_TRISU</name>
<reference evidence="5" key="1">
    <citation type="journal article" date="2017" name="Front. Plant Sci.">
        <title>Climate Clever Clovers: New Paradigm to Reduce the Environmental Footprint of Ruminants by Breeding Low Methanogenic Forages Utilizing Haplotype Variation.</title>
        <authorList>
            <person name="Kaur P."/>
            <person name="Appels R."/>
            <person name="Bayer P.E."/>
            <person name="Keeble-Gagnere G."/>
            <person name="Wang J."/>
            <person name="Hirakawa H."/>
            <person name="Shirasawa K."/>
            <person name="Vercoe P."/>
            <person name="Stefanova K."/>
            <person name="Durmic Z."/>
            <person name="Nichols P."/>
            <person name="Revell C."/>
            <person name="Isobe S.N."/>
            <person name="Edwards D."/>
            <person name="Erskine W."/>
        </authorList>
    </citation>
    <scope>NUCLEOTIDE SEQUENCE [LARGE SCALE GENOMIC DNA]</scope>
    <source>
        <strain evidence="5">cv. Daliak</strain>
    </source>
</reference>
<dbReference type="PANTHER" id="PTHR23024">
    <property type="entry name" value="ARYLACETAMIDE DEACETYLASE"/>
    <property type="match status" value="1"/>
</dbReference>
<gene>
    <name evidence="4" type="ORF">TSUD_293270</name>
</gene>
<dbReference type="Pfam" id="PF07859">
    <property type="entry name" value="Abhydrolase_3"/>
    <property type="match status" value="1"/>
</dbReference>
<evidence type="ECO:0000256" key="2">
    <source>
        <dbReference type="SAM" id="MobiDB-lite"/>
    </source>
</evidence>
<dbReference type="AlphaFoldDB" id="A0A2Z6MYU2"/>
<dbReference type="GO" id="GO:0016787">
    <property type="term" value="F:hydrolase activity"/>
    <property type="evidence" value="ECO:0007669"/>
    <property type="project" value="InterPro"/>
</dbReference>
<accession>A0A2Z6MYU2</accession>
<dbReference type="InterPro" id="IPR050466">
    <property type="entry name" value="Carboxylest/Gibb_receptor"/>
</dbReference>
<evidence type="ECO:0000313" key="5">
    <source>
        <dbReference type="Proteomes" id="UP000242715"/>
    </source>
</evidence>
<feature type="compositionally biased region" description="Basic and acidic residues" evidence="2">
    <location>
        <begin position="1"/>
        <end position="10"/>
    </location>
</feature>
<dbReference type="InterPro" id="IPR013094">
    <property type="entry name" value="AB_hydrolase_3"/>
</dbReference>
<evidence type="ECO:0000313" key="4">
    <source>
        <dbReference type="EMBL" id="GAU28875.1"/>
    </source>
</evidence>
<evidence type="ECO:0000259" key="3">
    <source>
        <dbReference type="Pfam" id="PF07859"/>
    </source>
</evidence>
<keyword evidence="5" id="KW-1185">Reference proteome</keyword>
<feature type="domain" description="Alpha/beta hydrolase fold-3" evidence="3">
    <location>
        <begin position="86"/>
        <end position="305"/>
    </location>
</feature>
<dbReference type="PANTHER" id="PTHR23024:SF546">
    <property type="entry name" value="CARBOXYLESTERASE 120-RELATED"/>
    <property type="match status" value="1"/>
</dbReference>
<feature type="region of interest" description="Disordered" evidence="2">
    <location>
        <begin position="1"/>
        <end position="24"/>
    </location>
</feature>
<evidence type="ECO:0000256" key="1">
    <source>
        <dbReference type="ARBA" id="ARBA00010515"/>
    </source>
</evidence>
<dbReference type="InterPro" id="IPR029058">
    <property type="entry name" value="AB_hydrolase_fold"/>
</dbReference>
<proteinExistence type="inferred from homology"/>
<dbReference type="SUPFAM" id="SSF53474">
    <property type="entry name" value="alpha/beta-Hydrolases"/>
    <property type="match status" value="1"/>
</dbReference>
<comment type="similarity">
    <text evidence="1">Belongs to the 'GDXG' lipolytic enzyme family.</text>
</comment>
<dbReference type="Gene3D" id="3.40.50.1820">
    <property type="entry name" value="alpha/beta hydrolase"/>
    <property type="match status" value="1"/>
</dbReference>
<organism evidence="4 5">
    <name type="scientific">Trifolium subterraneum</name>
    <name type="common">Subterranean clover</name>
    <dbReference type="NCBI Taxonomy" id="3900"/>
    <lineage>
        <taxon>Eukaryota</taxon>
        <taxon>Viridiplantae</taxon>
        <taxon>Streptophyta</taxon>
        <taxon>Embryophyta</taxon>
        <taxon>Tracheophyta</taxon>
        <taxon>Spermatophyta</taxon>
        <taxon>Magnoliopsida</taxon>
        <taxon>eudicotyledons</taxon>
        <taxon>Gunneridae</taxon>
        <taxon>Pentapetalae</taxon>
        <taxon>rosids</taxon>
        <taxon>fabids</taxon>
        <taxon>Fabales</taxon>
        <taxon>Fabaceae</taxon>
        <taxon>Papilionoideae</taxon>
        <taxon>50 kb inversion clade</taxon>
        <taxon>NPAAA clade</taxon>
        <taxon>Hologalegina</taxon>
        <taxon>IRL clade</taxon>
        <taxon>Trifolieae</taxon>
        <taxon>Trifolium</taxon>
    </lineage>
</organism>
<dbReference type="Proteomes" id="UP000242715">
    <property type="component" value="Unassembled WGS sequence"/>
</dbReference>
<dbReference type="OrthoDB" id="408631at2759"/>